<evidence type="ECO:0000313" key="3">
    <source>
        <dbReference type="EMBL" id="ART62593.1"/>
    </source>
</evidence>
<dbReference type="InterPro" id="IPR013113">
    <property type="entry name" value="SIP_FAD-bd"/>
</dbReference>
<evidence type="ECO:0000313" key="4">
    <source>
        <dbReference type="Proteomes" id="UP000194457"/>
    </source>
</evidence>
<dbReference type="Pfam" id="PF04954">
    <property type="entry name" value="SIP"/>
    <property type="match status" value="1"/>
</dbReference>
<evidence type="ECO:0000256" key="1">
    <source>
        <dbReference type="ARBA" id="ARBA00035644"/>
    </source>
</evidence>
<dbReference type="InterPro" id="IPR017927">
    <property type="entry name" value="FAD-bd_FR_type"/>
</dbReference>
<organism evidence="3 4">
    <name type="scientific">Kushneria marisflavi</name>
    <dbReference type="NCBI Taxonomy" id="157779"/>
    <lineage>
        <taxon>Bacteria</taxon>
        <taxon>Pseudomonadati</taxon>
        <taxon>Pseudomonadota</taxon>
        <taxon>Gammaproteobacteria</taxon>
        <taxon>Oceanospirillales</taxon>
        <taxon>Halomonadaceae</taxon>
        <taxon>Kushneria</taxon>
    </lineage>
</organism>
<dbReference type="Pfam" id="PF08021">
    <property type="entry name" value="FAD_binding_9"/>
    <property type="match status" value="1"/>
</dbReference>
<dbReference type="RefSeq" id="WP_086899823.1">
    <property type="nucleotide sequence ID" value="NZ_CP021358.1"/>
</dbReference>
<protein>
    <submittedName>
        <fullName evidence="3">NADPH-dependent ferric siderophore reductase</fullName>
    </submittedName>
</protein>
<dbReference type="InterPro" id="IPR017938">
    <property type="entry name" value="Riboflavin_synthase-like_b-brl"/>
</dbReference>
<dbReference type="AlphaFoldDB" id="A0A240UNE1"/>
<dbReference type="SUPFAM" id="SSF63380">
    <property type="entry name" value="Riboflavin synthase domain-like"/>
    <property type="match status" value="1"/>
</dbReference>
<name>A0A240UNE1_9GAMM</name>
<dbReference type="Gene3D" id="2.40.30.10">
    <property type="entry name" value="Translation factors"/>
    <property type="match status" value="1"/>
</dbReference>
<feature type="region of interest" description="Disordered" evidence="2">
    <location>
        <begin position="1"/>
        <end position="24"/>
    </location>
</feature>
<proteinExistence type="inferred from homology"/>
<dbReference type="EMBL" id="CP021358">
    <property type="protein sequence ID" value="ART62593.1"/>
    <property type="molecule type" value="Genomic_DNA"/>
</dbReference>
<dbReference type="Proteomes" id="UP000194457">
    <property type="component" value="Chromosome"/>
</dbReference>
<dbReference type="PANTHER" id="PTHR30157:SF0">
    <property type="entry name" value="NADPH-DEPENDENT FERRIC-CHELATE REDUCTASE"/>
    <property type="match status" value="1"/>
</dbReference>
<keyword evidence="4" id="KW-1185">Reference proteome</keyword>
<gene>
    <name evidence="3" type="ORF">B9H00_05635</name>
</gene>
<dbReference type="KEGG" id="kma:B9H00_05635"/>
<dbReference type="InterPro" id="IPR039261">
    <property type="entry name" value="FNR_nucleotide-bd"/>
</dbReference>
<accession>A0A240UNE1</accession>
<dbReference type="InterPro" id="IPR039374">
    <property type="entry name" value="SIP_fam"/>
</dbReference>
<dbReference type="OrthoDB" id="9814826at2"/>
<dbReference type="PROSITE" id="PS51384">
    <property type="entry name" value="FAD_FR"/>
    <property type="match status" value="1"/>
</dbReference>
<dbReference type="PANTHER" id="PTHR30157">
    <property type="entry name" value="FERRIC REDUCTASE, NADPH-DEPENDENT"/>
    <property type="match status" value="1"/>
</dbReference>
<comment type="similarity">
    <text evidence="1">Belongs to the SIP oxidoreductase family.</text>
</comment>
<reference evidence="3 4" key="1">
    <citation type="submission" date="2017-05" db="EMBL/GenBank/DDBJ databases">
        <authorList>
            <person name="Song R."/>
            <person name="Chenine A.L."/>
            <person name="Ruprecht R.M."/>
        </authorList>
    </citation>
    <scope>NUCLEOTIDE SEQUENCE [LARGE SCALE GENOMIC DNA]</scope>
    <source>
        <strain evidence="3">SW32</strain>
    </source>
</reference>
<dbReference type="InterPro" id="IPR007037">
    <property type="entry name" value="SIP_rossman_dom"/>
</dbReference>
<feature type="compositionally biased region" description="Low complexity" evidence="2">
    <location>
        <begin position="1"/>
        <end position="18"/>
    </location>
</feature>
<sequence length="289" mass="31986">MSATETIPPQATAQTAPPKGKKRPPMLLEVVRREVVTEHMIRIVLGGEALEGFPAHRGGGHIKIFLPLEHQRAPVLPQLTEAGVVWPAAQEKPITRTYSVRHFDVERRELSVDFVAHGDEGPASRWALAAQPGDLIGISGPGGPDPLLPPADWSLIAGDMTALPAISALLEDMSEDARGVVFIEVESPSERQTLHHPSGVDVHWLYRGEIPSCLSTLQIDAVRAMDFPESGSVSAWVGGENSAVLSLREHLMGIRGLTKRELYAVPYWRHCWNEERYHQERHRIMDELK</sequence>
<dbReference type="GO" id="GO:0016491">
    <property type="term" value="F:oxidoreductase activity"/>
    <property type="evidence" value="ECO:0007669"/>
    <property type="project" value="InterPro"/>
</dbReference>
<evidence type="ECO:0000256" key="2">
    <source>
        <dbReference type="SAM" id="MobiDB-lite"/>
    </source>
</evidence>
<dbReference type="CDD" id="cd06193">
    <property type="entry name" value="siderophore_interacting"/>
    <property type="match status" value="1"/>
</dbReference>
<dbReference type="Gene3D" id="3.40.50.80">
    <property type="entry name" value="Nucleotide-binding domain of ferredoxin-NADP reductase (FNR) module"/>
    <property type="match status" value="1"/>
</dbReference>